<evidence type="ECO:0000313" key="3">
    <source>
        <dbReference type="Proteomes" id="UP000445000"/>
    </source>
</evidence>
<dbReference type="EMBL" id="BLJN01000006">
    <property type="protein sequence ID" value="GFE83718.1"/>
    <property type="molecule type" value="Genomic_DNA"/>
</dbReference>
<dbReference type="InterPro" id="IPR023213">
    <property type="entry name" value="CAT-like_dom_sf"/>
</dbReference>
<dbReference type="Pfam" id="PF00668">
    <property type="entry name" value="Condensation"/>
    <property type="match status" value="1"/>
</dbReference>
<sequence length="396" mass="44230">MDFVVRRHESLRTRVVVIDGTPKQQVEAGGNSTLEIVDLTQLPTESIGREARRLAREFIGQTVDLSAGPLFEAKLWKLAGDDYILLLALHHMVGDDISNNVLSQEIWTLYAQATNGSSFVLPSMCVQFGDYAMWQEQTLARWRVDHEGFWRAKMSGARRTDLPADNVAGTNGWHGCTQYFALGGSLTVKLQGIAESLGASLPIIVLTTYAVVLSHWCDREDLIIAFVSNGRKGRPELEKMIGFLATFLHLRIEVTRGDSFVDLVRRVRGEVRAAFEHRDFDRVPIMLPQCTTELYFNWLSSTSRGRSSVDQSAISRGGIRLRPFTMRGLEPTKFSPFFYHTSTGIIMAVHYRSDFLLPVTIERFGTNLRTVAETVVECPITQIGSLLASLSKGLGS</sequence>
<dbReference type="PANTHER" id="PTHR45527:SF1">
    <property type="entry name" value="FATTY ACID SYNTHASE"/>
    <property type="match status" value="1"/>
</dbReference>
<dbReference type="GO" id="GO:0005737">
    <property type="term" value="C:cytoplasm"/>
    <property type="evidence" value="ECO:0007669"/>
    <property type="project" value="TreeGrafter"/>
</dbReference>
<evidence type="ECO:0000313" key="2">
    <source>
        <dbReference type="EMBL" id="GFE83718.1"/>
    </source>
</evidence>
<name>A0A829YLZ3_9GAMM</name>
<dbReference type="InterPro" id="IPR001242">
    <property type="entry name" value="Condensation_dom"/>
</dbReference>
<comment type="caution">
    <text evidence="2">The sequence shown here is derived from an EMBL/GenBank/DDBJ whole genome shotgun (WGS) entry which is preliminary data.</text>
</comment>
<accession>A0A829YLZ3</accession>
<dbReference type="GO" id="GO:0031177">
    <property type="term" value="F:phosphopantetheine binding"/>
    <property type="evidence" value="ECO:0007669"/>
    <property type="project" value="TreeGrafter"/>
</dbReference>
<dbReference type="Gene3D" id="3.30.559.10">
    <property type="entry name" value="Chloramphenicol acetyltransferase-like domain"/>
    <property type="match status" value="1"/>
</dbReference>
<dbReference type="GO" id="GO:0003824">
    <property type="term" value="F:catalytic activity"/>
    <property type="evidence" value="ECO:0007669"/>
    <property type="project" value="InterPro"/>
</dbReference>
<evidence type="ECO:0000259" key="1">
    <source>
        <dbReference type="Pfam" id="PF00668"/>
    </source>
</evidence>
<proteinExistence type="predicted"/>
<dbReference type="AlphaFoldDB" id="A0A829YLZ3"/>
<dbReference type="GO" id="GO:0044550">
    <property type="term" value="P:secondary metabolite biosynthetic process"/>
    <property type="evidence" value="ECO:0007669"/>
    <property type="project" value="TreeGrafter"/>
</dbReference>
<dbReference type="Proteomes" id="UP000445000">
    <property type="component" value="Unassembled WGS sequence"/>
</dbReference>
<organism evidence="2 3">
    <name type="scientific">Steroidobacter agaridevorans</name>
    <dbReference type="NCBI Taxonomy" id="2695856"/>
    <lineage>
        <taxon>Bacteria</taxon>
        <taxon>Pseudomonadati</taxon>
        <taxon>Pseudomonadota</taxon>
        <taxon>Gammaproteobacteria</taxon>
        <taxon>Steroidobacterales</taxon>
        <taxon>Steroidobacteraceae</taxon>
        <taxon>Steroidobacter</taxon>
    </lineage>
</organism>
<keyword evidence="3" id="KW-1185">Reference proteome</keyword>
<dbReference type="Gene3D" id="3.30.559.30">
    <property type="entry name" value="Nonribosomal peptide synthetase, condensation domain"/>
    <property type="match status" value="1"/>
</dbReference>
<reference evidence="3" key="1">
    <citation type="submission" date="2020-01" db="EMBL/GenBank/DDBJ databases">
        <title>'Steroidobacter agaridevorans' sp. nov., agar-degrading bacteria isolated from rhizosphere soils.</title>
        <authorList>
            <person name="Ikenaga M."/>
            <person name="Kataoka M."/>
            <person name="Murouchi A."/>
            <person name="Katsuragi S."/>
            <person name="Sakai M."/>
        </authorList>
    </citation>
    <scope>NUCLEOTIDE SEQUENCE [LARGE SCALE GENOMIC DNA]</scope>
    <source>
        <strain evidence="3">YU21-B</strain>
    </source>
</reference>
<gene>
    <name evidence="2" type="ORF">GCM10011487_57180</name>
</gene>
<dbReference type="PANTHER" id="PTHR45527">
    <property type="entry name" value="NONRIBOSOMAL PEPTIDE SYNTHETASE"/>
    <property type="match status" value="1"/>
</dbReference>
<protein>
    <recommendedName>
        <fullName evidence="1">Condensation domain-containing protein</fullName>
    </recommendedName>
</protein>
<feature type="domain" description="Condensation" evidence="1">
    <location>
        <begin position="4"/>
        <end position="282"/>
    </location>
</feature>
<dbReference type="GO" id="GO:0043041">
    <property type="term" value="P:amino acid activation for nonribosomal peptide biosynthetic process"/>
    <property type="evidence" value="ECO:0007669"/>
    <property type="project" value="TreeGrafter"/>
</dbReference>
<dbReference type="SUPFAM" id="SSF52777">
    <property type="entry name" value="CoA-dependent acyltransferases"/>
    <property type="match status" value="2"/>
</dbReference>